<dbReference type="PROSITE" id="PS00233">
    <property type="entry name" value="CHIT_BIND_RR_1"/>
    <property type="match status" value="1"/>
</dbReference>
<dbReference type="PROSITE" id="PS51257">
    <property type="entry name" value="PROKAR_LIPOPROTEIN"/>
    <property type="match status" value="1"/>
</dbReference>
<dbReference type="PANTHER" id="PTHR10380">
    <property type="entry name" value="CUTICLE PROTEIN"/>
    <property type="match status" value="1"/>
</dbReference>
<accession>A0A650AG95</accession>
<dbReference type="PRINTS" id="PR00947">
    <property type="entry name" value="CUTICLE"/>
</dbReference>
<dbReference type="InterPro" id="IPR050468">
    <property type="entry name" value="Cuticle_Struct_Prot"/>
</dbReference>
<feature type="chain" id="PRO_5025002694" evidence="3">
    <location>
        <begin position="16"/>
        <end position="138"/>
    </location>
</feature>
<evidence type="ECO:0000256" key="2">
    <source>
        <dbReference type="PROSITE-ProRule" id="PRU00497"/>
    </source>
</evidence>
<feature type="signal peptide" evidence="3">
    <location>
        <begin position="1"/>
        <end position="15"/>
    </location>
</feature>
<reference evidence="4" key="1">
    <citation type="submission" date="2019-10" db="EMBL/GenBank/DDBJ databases">
        <authorList>
            <person name="Duan T."/>
            <person name="Pang B."/>
        </authorList>
    </citation>
    <scope>NUCLEOTIDE SEQUENCE</scope>
</reference>
<name>A0A650AG95_9CUCU</name>
<protein>
    <submittedName>
        <fullName evidence="4">Cuticular protein CP6</fullName>
    </submittedName>
</protein>
<dbReference type="GO" id="GO:0062129">
    <property type="term" value="C:chitin-based extracellular matrix"/>
    <property type="evidence" value="ECO:0007669"/>
    <property type="project" value="TreeGrafter"/>
</dbReference>
<dbReference type="GO" id="GO:0008010">
    <property type="term" value="F:structural constituent of chitin-based larval cuticle"/>
    <property type="evidence" value="ECO:0007669"/>
    <property type="project" value="TreeGrafter"/>
</dbReference>
<evidence type="ECO:0000313" key="4">
    <source>
        <dbReference type="EMBL" id="QGN67027.1"/>
    </source>
</evidence>
<evidence type="ECO:0000256" key="3">
    <source>
        <dbReference type="SAM" id="SignalP"/>
    </source>
</evidence>
<evidence type="ECO:0000256" key="1">
    <source>
        <dbReference type="ARBA" id="ARBA00022460"/>
    </source>
</evidence>
<dbReference type="EMBL" id="MN629005">
    <property type="protein sequence ID" value="QGN67027.1"/>
    <property type="molecule type" value="mRNA"/>
</dbReference>
<dbReference type="InterPro" id="IPR031311">
    <property type="entry name" value="CHIT_BIND_RR_consensus"/>
</dbReference>
<dbReference type="AlphaFoldDB" id="A0A650AG95"/>
<keyword evidence="1 2" id="KW-0193">Cuticle</keyword>
<dbReference type="PROSITE" id="PS51155">
    <property type="entry name" value="CHIT_BIND_RR_2"/>
    <property type="match status" value="1"/>
</dbReference>
<proteinExistence type="evidence at transcript level"/>
<dbReference type="Pfam" id="PF00379">
    <property type="entry name" value="Chitin_bind_4"/>
    <property type="match status" value="1"/>
</dbReference>
<dbReference type="PANTHER" id="PTHR10380:SF241">
    <property type="entry name" value="CUTICULAR PROTEIN 47EG-RELATED"/>
    <property type="match status" value="1"/>
</dbReference>
<keyword evidence="3" id="KW-0732">Signal</keyword>
<dbReference type="InterPro" id="IPR000618">
    <property type="entry name" value="Insect_cuticle"/>
</dbReference>
<organism evidence="4">
    <name type="scientific">Galeruca daurica</name>
    <dbReference type="NCBI Taxonomy" id="1651263"/>
    <lineage>
        <taxon>Eukaryota</taxon>
        <taxon>Metazoa</taxon>
        <taxon>Ecdysozoa</taxon>
        <taxon>Arthropoda</taxon>
        <taxon>Hexapoda</taxon>
        <taxon>Insecta</taxon>
        <taxon>Pterygota</taxon>
        <taxon>Neoptera</taxon>
        <taxon>Endopterygota</taxon>
        <taxon>Coleoptera</taxon>
        <taxon>Polyphaga</taxon>
        <taxon>Cucujiformia</taxon>
        <taxon>Chrysomeloidea</taxon>
        <taxon>Chrysomelidae</taxon>
        <taxon>Galerucinae</taxon>
        <taxon>Galerucites</taxon>
        <taxon>Galeruca</taxon>
    </lineage>
</organism>
<sequence length="138" mass="15094">MKLVIFTSVILAVSCAPPAANEVEKEVIPIVRLENEGVNADGSYSWNYETGNNIIAHEQGTVKKGEKPDEAELEVVGGYEYTNDDGTKVQISYIANKDGFQPQGDILPTPPPIPPAIARLLEYLKSHPSEEDEQQKNA</sequence>